<accession>A0A0G0HCI6</accession>
<evidence type="ECO:0000313" key="2">
    <source>
        <dbReference type="Proteomes" id="UP000034492"/>
    </source>
</evidence>
<dbReference type="EMBL" id="LBSA01000011">
    <property type="protein sequence ID" value="KKQ09819.1"/>
    <property type="molecule type" value="Genomic_DNA"/>
</dbReference>
<organism evidence="1 2">
    <name type="scientific">Candidatus Daviesbacteria bacterium GW2011_GWB1_36_5</name>
    <dbReference type="NCBI Taxonomy" id="1618426"/>
    <lineage>
        <taxon>Bacteria</taxon>
        <taxon>Candidatus Daviesiibacteriota</taxon>
    </lineage>
</organism>
<name>A0A0G0HCI6_9BACT</name>
<gene>
    <name evidence="1" type="ORF">US19_C0011G0022</name>
</gene>
<evidence type="ECO:0000313" key="1">
    <source>
        <dbReference type="EMBL" id="KKQ09819.1"/>
    </source>
</evidence>
<sequence>MPKFISQMPLSGSQSSESRTNRDNFWLLSRLDHLWSNYFTNVTQDNPIFIKFGRHSRFRLGSIKFDPRTKHSYITITSMFKDLKIPTEVVDHTIAHELCHYTHGFSSPKQKMHRYPHHGGVIKKELAQRGLQHLSRAYSAWIKVYRKQLR</sequence>
<evidence type="ECO:0008006" key="3">
    <source>
        <dbReference type="Google" id="ProtNLM"/>
    </source>
</evidence>
<dbReference type="Proteomes" id="UP000034492">
    <property type="component" value="Unassembled WGS sequence"/>
</dbReference>
<comment type="caution">
    <text evidence="1">The sequence shown here is derived from an EMBL/GenBank/DDBJ whole genome shotgun (WGS) entry which is preliminary data.</text>
</comment>
<reference evidence="1 2" key="1">
    <citation type="journal article" date="2015" name="Nature">
        <title>rRNA introns, odd ribosomes, and small enigmatic genomes across a large radiation of phyla.</title>
        <authorList>
            <person name="Brown C.T."/>
            <person name="Hug L.A."/>
            <person name="Thomas B.C."/>
            <person name="Sharon I."/>
            <person name="Castelle C.J."/>
            <person name="Singh A."/>
            <person name="Wilkins M.J."/>
            <person name="Williams K.H."/>
            <person name="Banfield J.F."/>
        </authorList>
    </citation>
    <scope>NUCLEOTIDE SEQUENCE [LARGE SCALE GENOMIC DNA]</scope>
</reference>
<proteinExistence type="predicted"/>
<protein>
    <recommendedName>
        <fullName evidence="3">SprT-like domain-containing protein</fullName>
    </recommendedName>
</protein>
<dbReference type="AlphaFoldDB" id="A0A0G0HCI6"/>